<dbReference type="AlphaFoldDB" id="A0A1X2H6X9"/>
<evidence type="ECO:0000256" key="3">
    <source>
        <dbReference type="ARBA" id="ARBA00020978"/>
    </source>
</evidence>
<evidence type="ECO:0000256" key="2">
    <source>
        <dbReference type="ARBA" id="ARBA00006653"/>
    </source>
</evidence>
<dbReference type="GO" id="GO:0017119">
    <property type="term" value="C:Golgi transport complex"/>
    <property type="evidence" value="ECO:0007669"/>
    <property type="project" value="InterPro"/>
</dbReference>
<dbReference type="OMA" id="THWNDEN"/>
<dbReference type="GO" id="GO:0000139">
    <property type="term" value="C:Golgi membrane"/>
    <property type="evidence" value="ECO:0007669"/>
    <property type="project" value="UniProtKB-SubCell"/>
</dbReference>
<evidence type="ECO:0000313" key="8">
    <source>
        <dbReference type="EMBL" id="ORY94232.1"/>
    </source>
</evidence>
<evidence type="ECO:0000256" key="6">
    <source>
        <dbReference type="ARBA" id="ARBA00023034"/>
    </source>
</evidence>
<comment type="subcellular location">
    <subcellularLocation>
        <location evidence="1">Golgi apparatus membrane</location>
        <topology evidence="1">Peripheral membrane protein</topology>
    </subcellularLocation>
</comment>
<dbReference type="Proteomes" id="UP000242180">
    <property type="component" value="Unassembled WGS sequence"/>
</dbReference>
<sequence>MLLDSDQTYESTLHHLLEARRAAIHDICVSATHDRLSFQLREIVQIVQRTLIHVHAIFFGDTTLERLVDRLRENFMLDGSIPPITRVFSVRTNVHLLIRYLPPSVQNFTPSMAGCGTPLATDTVRKHTQTWLHGIETLVREQLPTMLQPIQTHRALVETRNRLWQVLDKEKRKTNTLVPSSSSSPSSSWPMACEALLVDTQATGGYAIWDVLFRDAFNAHAETLVRQTCDQLSAQPKSLVWPRLMDDSAKKDFTLSCMTWSTSAQAPHKTSLLPNSASANEIQDFKRALTEVAHDRTRWLRDLQSLFDQALHTMRTDMMSYIERDVSDHFHAKTDTQNILEYFKNTCAQAISQYAVGLQDLISDLNGWSDTAKANDLALFIGRLARILATFSDELVRTLSLSITGRYAGLELRSRIDLDPRCKELKATLVKTYHTAHARWIETVSKQFERQLGSALARTHWNDENPGFLLWEGKRGQKKHERPLFGKYH</sequence>
<protein>
    <recommendedName>
        <fullName evidence="3">Conserved oligomeric Golgi complex subunit 1</fullName>
    </recommendedName>
</protein>
<evidence type="ECO:0000256" key="4">
    <source>
        <dbReference type="ARBA" id="ARBA00022448"/>
    </source>
</evidence>
<reference evidence="8 9" key="1">
    <citation type="submission" date="2016-07" db="EMBL/GenBank/DDBJ databases">
        <title>Pervasive Adenine N6-methylation of Active Genes in Fungi.</title>
        <authorList>
            <consortium name="DOE Joint Genome Institute"/>
            <person name="Mondo S.J."/>
            <person name="Dannebaum R.O."/>
            <person name="Kuo R.C."/>
            <person name="Labutti K."/>
            <person name="Haridas S."/>
            <person name="Kuo A."/>
            <person name="Salamov A."/>
            <person name="Ahrendt S.R."/>
            <person name="Lipzen A."/>
            <person name="Sullivan W."/>
            <person name="Andreopoulos W.B."/>
            <person name="Clum A."/>
            <person name="Lindquist E."/>
            <person name="Daum C."/>
            <person name="Ramamoorthy G.K."/>
            <person name="Gryganskyi A."/>
            <person name="Culley D."/>
            <person name="Magnuson J.K."/>
            <person name="James T.Y."/>
            <person name="O'Malley M.A."/>
            <person name="Stajich J.E."/>
            <person name="Spatafora J.W."/>
            <person name="Visel A."/>
            <person name="Grigoriev I.V."/>
        </authorList>
    </citation>
    <scope>NUCLEOTIDE SEQUENCE [LARGE SCALE GENOMIC DNA]</scope>
    <source>
        <strain evidence="8 9">NRRL 2496</strain>
    </source>
</reference>
<dbReference type="InterPro" id="IPR033370">
    <property type="entry name" value="COG1"/>
</dbReference>
<dbReference type="EMBL" id="MCGN01000008">
    <property type="protein sequence ID" value="ORY94232.1"/>
    <property type="molecule type" value="Genomic_DNA"/>
</dbReference>
<dbReference type="GO" id="GO:0015031">
    <property type="term" value="P:protein transport"/>
    <property type="evidence" value="ECO:0007669"/>
    <property type="project" value="UniProtKB-KW"/>
</dbReference>
<evidence type="ECO:0000256" key="5">
    <source>
        <dbReference type="ARBA" id="ARBA00022927"/>
    </source>
</evidence>
<dbReference type="GO" id="GO:0006891">
    <property type="term" value="P:intra-Golgi vesicle-mediated transport"/>
    <property type="evidence" value="ECO:0007669"/>
    <property type="project" value="InterPro"/>
</dbReference>
<proteinExistence type="inferred from homology"/>
<evidence type="ECO:0000256" key="1">
    <source>
        <dbReference type="ARBA" id="ARBA00004395"/>
    </source>
</evidence>
<evidence type="ECO:0000313" key="9">
    <source>
        <dbReference type="Proteomes" id="UP000242180"/>
    </source>
</evidence>
<comment type="similarity">
    <text evidence="2">Belongs to the COG1 family.</text>
</comment>
<dbReference type="OrthoDB" id="46189at2759"/>
<dbReference type="STRING" id="13706.A0A1X2H6X9"/>
<accession>A0A1X2H6X9</accession>
<comment type="caution">
    <text evidence="8">The sequence shown here is derived from an EMBL/GenBank/DDBJ whole genome shotgun (WGS) entry which is preliminary data.</text>
</comment>
<keyword evidence="5" id="KW-0653">Protein transport</keyword>
<keyword evidence="4" id="KW-0813">Transport</keyword>
<keyword evidence="7" id="KW-0472">Membrane</keyword>
<dbReference type="PANTHER" id="PTHR31658:SF0">
    <property type="entry name" value="CONSERVED OLIGOMERIC GOLGI COMPLEX SUBUNIT 1"/>
    <property type="match status" value="1"/>
</dbReference>
<evidence type="ECO:0000256" key="7">
    <source>
        <dbReference type="ARBA" id="ARBA00023136"/>
    </source>
</evidence>
<dbReference type="PANTHER" id="PTHR31658">
    <property type="entry name" value="CONSERVED OLIGOMERIC GOLGI COMPLEX SUBUNIT 1"/>
    <property type="match status" value="1"/>
</dbReference>
<name>A0A1X2H6X9_SYNRA</name>
<keyword evidence="9" id="KW-1185">Reference proteome</keyword>
<dbReference type="InParanoid" id="A0A1X2H6X9"/>
<keyword evidence="6" id="KW-0333">Golgi apparatus</keyword>
<organism evidence="8 9">
    <name type="scientific">Syncephalastrum racemosum</name>
    <name type="common">Filamentous fungus</name>
    <dbReference type="NCBI Taxonomy" id="13706"/>
    <lineage>
        <taxon>Eukaryota</taxon>
        <taxon>Fungi</taxon>
        <taxon>Fungi incertae sedis</taxon>
        <taxon>Mucoromycota</taxon>
        <taxon>Mucoromycotina</taxon>
        <taxon>Mucoromycetes</taxon>
        <taxon>Mucorales</taxon>
        <taxon>Syncephalastraceae</taxon>
        <taxon>Syncephalastrum</taxon>
    </lineage>
</organism>
<gene>
    <name evidence="8" type="ORF">BCR43DRAFT_443959</name>
</gene>